<protein>
    <submittedName>
        <fullName evidence="1">Uncharacterized protein</fullName>
    </submittedName>
</protein>
<accession>A0A2P2QHH0</accession>
<dbReference type="AlphaFoldDB" id="A0A2P2QHH0"/>
<name>A0A2P2QHH0_RHIMU</name>
<dbReference type="EMBL" id="GGEC01085949">
    <property type="protein sequence ID" value="MBX66433.1"/>
    <property type="molecule type" value="Transcribed_RNA"/>
</dbReference>
<sequence length="49" mass="5431">MVNKVYTVFQTTSSSPFYVYLVAPSTAVYQTTQTVFASSPEKLYISTSP</sequence>
<proteinExistence type="predicted"/>
<organism evidence="1">
    <name type="scientific">Rhizophora mucronata</name>
    <name type="common">Asiatic mangrove</name>
    <dbReference type="NCBI Taxonomy" id="61149"/>
    <lineage>
        <taxon>Eukaryota</taxon>
        <taxon>Viridiplantae</taxon>
        <taxon>Streptophyta</taxon>
        <taxon>Embryophyta</taxon>
        <taxon>Tracheophyta</taxon>
        <taxon>Spermatophyta</taxon>
        <taxon>Magnoliopsida</taxon>
        <taxon>eudicotyledons</taxon>
        <taxon>Gunneridae</taxon>
        <taxon>Pentapetalae</taxon>
        <taxon>rosids</taxon>
        <taxon>fabids</taxon>
        <taxon>Malpighiales</taxon>
        <taxon>Rhizophoraceae</taxon>
        <taxon>Rhizophora</taxon>
    </lineage>
</organism>
<reference evidence="1" key="1">
    <citation type="submission" date="2018-02" db="EMBL/GenBank/DDBJ databases">
        <title>Rhizophora mucronata_Transcriptome.</title>
        <authorList>
            <person name="Meera S.P."/>
            <person name="Sreeshan A."/>
            <person name="Augustine A."/>
        </authorList>
    </citation>
    <scope>NUCLEOTIDE SEQUENCE</scope>
    <source>
        <tissue evidence="1">Leaf</tissue>
    </source>
</reference>
<evidence type="ECO:0000313" key="1">
    <source>
        <dbReference type="EMBL" id="MBX66433.1"/>
    </source>
</evidence>